<dbReference type="InterPro" id="IPR050300">
    <property type="entry name" value="GDXG_lipolytic_enzyme"/>
</dbReference>
<dbReference type="OrthoDB" id="408631at2759"/>
<evidence type="ECO:0000313" key="3">
    <source>
        <dbReference type="EMBL" id="KIS72222.1"/>
    </source>
</evidence>
<sequence length="313" mass="35326">MGHSIISPWYWFLKLTATLFRSLVYLKRGTQRYLRSRPLPEGVVRETLQIPSRDKGRFIGVDLYRPADAAASAKLPVVVNWHGSGYVIPSWGEDREFIVQAVKALGCNVLDCDYRKGPEYPFPSGHDDAQDAVDWVLKQSQRFDIDKLALSGFSAGAGLALSTGNIFGPSKIRAISCLYPPVDVSLDPPEQPVPYDPRSGIHLSPRAVNLFNNSYLPAPTDRTQPRFRIRGLETSRFPNHIFVACGKLDILHNNAKEYFAEVAQAEKDKKIIFVGVEREEHGWDKKPLVPESFESRDDVYRQMFDNIKQAFSS</sequence>
<keyword evidence="4" id="KW-1185">Reference proteome</keyword>
<dbReference type="Pfam" id="PF07859">
    <property type="entry name" value="Abhydrolase_3"/>
    <property type="match status" value="1"/>
</dbReference>
<name>A0A0D1CGY8_MYCMD</name>
<reference evidence="3 4" key="1">
    <citation type="journal article" date="2006" name="Nature">
        <title>Insights from the genome of the biotrophic fungal plant pathogen Ustilago maydis.</title>
        <authorList>
            <person name="Kamper J."/>
            <person name="Kahmann R."/>
            <person name="Bolker M."/>
            <person name="Ma L.J."/>
            <person name="Brefort T."/>
            <person name="Saville B.J."/>
            <person name="Banuett F."/>
            <person name="Kronstad J.W."/>
            <person name="Gold S.E."/>
            <person name="Muller O."/>
            <person name="Perlin M.H."/>
            <person name="Wosten H.A."/>
            <person name="de Vries R."/>
            <person name="Ruiz-Herrera J."/>
            <person name="Reynaga-Pena C.G."/>
            <person name="Snetselaar K."/>
            <person name="McCann M."/>
            <person name="Perez-Martin J."/>
            <person name="Feldbrugge M."/>
            <person name="Basse C.W."/>
            <person name="Steinberg G."/>
            <person name="Ibeas J.I."/>
            <person name="Holloman W."/>
            <person name="Guzman P."/>
            <person name="Farman M."/>
            <person name="Stajich J.E."/>
            <person name="Sentandreu R."/>
            <person name="Gonzalez-Prieto J.M."/>
            <person name="Kennell J.C."/>
            <person name="Molina L."/>
            <person name="Schirawski J."/>
            <person name="Mendoza-Mendoza A."/>
            <person name="Greilinger D."/>
            <person name="Munch K."/>
            <person name="Rossel N."/>
            <person name="Scherer M."/>
            <person name="Vranes M."/>
            <person name="Ladendorf O."/>
            <person name="Vincon V."/>
            <person name="Fuchs U."/>
            <person name="Sandrock B."/>
            <person name="Meng S."/>
            <person name="Ho E.C."/>
            <person name="Cahill M.J."/>
            <person name="Boyce K.J."/>
            <person name="Klose J."/>
            <person name="Klosterman S.J."/>
            <person name="Deelstra H.J."/>
            <person name="Ortiz-Castellanos L."/>
            <person name="Li W."/>
            <person name="Sanchez-Alonso P."/>
            <person name="Schreier P.H."/>
            <person name="Hauser-Hahn I."/>
            <person name="Vaupel M."/>
            <person name="Koopmann E."/>
            <person name="Friedrich G."/>
            <person name="Voss H."/>
            <person name="Schluter T."/>
            <person name="Margolis J."/>
            <person name="Platt D."/>
            <person name="Swimmer C."/>
            <person name="Gnirke A."/>
            <person name="Chen F."/>
            <person name="Vysotskaia V."/>
            <person name="Mannhaupt G."/>
            <person name="Guldener U."/>
            <person name="Munsterkotter M."/>
            <person name="Haase D."/>
            <person name="Oesterheld M."/>
            <person name="Mewes H.W."/>
            <person name="Mauceli E.W."/>
            <person name="DeCaprio D."/>
            <person name="Wade C.M."/>
            <person name="Butler J."/>
            <person name="Young S."/>
            <person name="Jaffe D.B."/>
            <person name="Calvo S."/>
            <person name="Nusbaum C."/>
            <person name="Galagan J."/>
            <person name="Birren B.W."/>
        </authorList>
    </citation>
    <scope>NUCLEOTIDE SEQUENCE [LARGE SCALE GENOMIC DNA]</scope>
    <source>
        <strain evidence="4">DSM 14603 / FGSC 9021 / UM521</strain>
    </source>
</reference>
<dbReference type="RefSeq" id="XP_011386451.1">
    <property type="nucleotide sequence ID" value="XM_011388149.1"/>
</dbReference>
<dbReference type="SUPFAM" id="SSF53474">
    <property type="entry name" value="alpha/beta-Hydrolases"/>
    <property type="match status" value="1"/>
</dbReference>
<dbReference type="Proteomes" id="UP000000561">
    <property type="component" value="Chromosome 1"/>
</dbReference>
<dbReference type="PANTHER" id="PTHR48081">
    <property type="entry name" value="AB HYDROLASE SUPERFAMILY PROTEIN C4A8.06C"/>
    <property type="match status" value="1"/>
</dbReference>
<accession>A0A0D1CGY8</accession>
<dbReference type="Gene3D" id="3.40.50.1820">
    <property type="entry name" value="alpha/beta hydrolase"/>
    <property type="match status" value="1"/>
</dbReference>
<dbReference type="InParanoid" id="A0A0D1CGY8"/>
<evidence type="ECO:0000256" key="1">
    <source>
        <dbReference type="ARBA" id="ARBA00022801"/>
    </source>
</evidence>
<dbReference type="InterPro" id="IPR013094">
    <property type="entry name" value="AB_hydrolase_3"/>
</dbReference>
<dbReference type="PANTHER" id="PTHR48081:SF8">
    <property type="entry name" value="ALPHA_BETA HYDROLASE FOLD-3 DOMAIN-CONTAINING PROTEIN-RELATED"/>
    <property type="match status" value="1"/>
</dbReference>
<dbReference type="eggNOG" id="KOG1515">
    <property type="taxonomic scope" value="Eukaryota"/>
</dbReference>
<dbReference type="GeneID" id="23561884"/>
<evidence type="ECO:0000313" key="4">
    <source>
        <dbReference type="Proteomes" id="UP000000561"/>
    </source>
</evidence>
<dbReference type="SMR" id="A0A0D1CGY8"/>
<dbReference type="STRING" id="237631.A0A0D1CGY8"/>
<keyword evidence="1" id="KW-0378">Hydrolase</keyword>
<dbReference type="InterPro" id="IPR029058">
    <property type="entry name" value="AB_hydrolase_fold"/>
</dbReference>
<proteinExistence type="predicted"/>
<dbReference type="EMBL" id="CM003140">
    <property type="protein sequence ID" value="KIS72222.1"/>
    <property type="molecule type" value="Genomic_DNA"/>
</dbReference>
<protein>
    <recommendedName>
        <fullName evidence="2">Alpha/beta hydrolase fold-3 domain-containing protein</fullName>
    </recommendedName>
</protein>
<evidence type="ECO:0000259" key="2">
    <source>
        <dbReference type="Pfam" id="PF07859"/>
    </source>
</evidence>
<organism evidence="3 4">
    <name type="scientific">Mycosarcoma maydis</name>
    <name type="common">Corn smut fungus</name>
    <name type="synonym">Ustilago maydis</name>
    <dbReference type="NCBI Taxonomy" id="5270"/>
    <lineage>
        <taxon>Eukaryota</taxon>
        <taxon>Fungi</taxon>
        <taxon>Dikarya</taxon>
        <taxon>Basidiomycota</taxon>
        <taxon>Ustilaginomycotina</taxon>
        <taxon>Ustilaginomycetes</taxon>
        <taxon>Ustilaginales</taxon>
        <taxon>Ustilaginaceae</taxon>
        <taxon>Mycosarcoma</taxon>
    </lineage>
</organism>
<gene>
    <name evidence="3" type="ORF">UMAG_00637</name>
</gene>
<dbReference type="ESTHER" id="ustma-q4pgx6">
    <property type="family name" value="Hormone-sensitive_lipase_like"/>
</dbReference>
<feature type="domain" description="Alpha/beta hydrolase fold-3" evidence="2">
    <location>
        <begin position="78"/>
        <end position="272"/>
    </location>
</feature>
<dbReference type="VEuPathDB" id="FungiDB:UMAG_00637"/>
<dbReference type="AlphaFoldDB" id="A0A0D1CGY8"/>
<dbReference type="KEGG" id="uma:UMAG_00637"/>
<dbReference type="OMA" id="SERMERC"/>
<dbReference type="GO" id="GO:0016787">
    <property type="term" value="F:hydrolase activity"/>
    <property type="evidence" value="ECO:0007669"/>
    <property type="project" value="UniProtKB-KW"/>
</dbReference>